<dbReference type="STRING" id="573321.SAMN04488505_1011424"/>
<name>A0A1H7M7G8_9BACT</name>
<dbReference type="Proteomes" id="UP000198984">
    <property type="component" value="Unassembled WGS sequence"/>
</dbReference>
<dbReference type="AlphaFoldDB" id="A0A1H7M7G8"/>
<keyword evidence="2" id="KW-1185">Reference proteome</keyword>
<evidence type="ECO:0000313" key="2">
    <source>
        <dbReference type="Proteomes" id="UP000198984"/>
    </source>
</evidence>
<dbReference type="OrthoDB" id="676287at2"/>
<protein>
    <submittedName>
        <fullName evidence="1">Uncharacterized protein</fullName>
    </submittedName>
</protein>
<reference evidence="1 2" key="1">
    <citation type="submission" date="2016-10" db="EMBL/GenBank/DDBJ databases">
        <authorList>
            <person name="de Groot N.N."/>
        </authorList>
    </citation>
    <scope>NUCLEOTIDE SEQUENCE [LARGE SCALE GENOMIC DNA]</scope>
    <source>
        <strain evidence="1 2">DSM 21039</strain>
    </source>
</reference>
<dbReference type="RefSeq" id="WP_089908031.1">
    <property type="nucleotide sequence ID" value="NZ_FOBB01000001.1"/>
</dbReference>
<dbReference type="EMBL" id="FOBB01000001">
    <property type="protein sequence ID" value="SEL07062.1"/>
    <property type="molecule type" value="Genomic_DNA"/>
</dbReference>
<sequence length="133" mass="15821">MRVFIFFIYLCSLMSLGYDYFHTTGTLHRTMCYSQAQDSEKKQQVNATVNTDQTYTFIQDIHPNEEREFLISDNVEDEDANNYFARKYKLLTRCYLTSSGSPGLNHFYGGFKDRPLFYSYLSYKYITQRTLRI</sequence>
<evidence type="ECO:0000313" key="1">
    <source>
        <dbReference type="EMBL" id="SEL07062.1"/>
    </source>
</evidence>
<proteinExistence type="predicted"/>
<accession>A0A1H7M7G8</accession>
<gene>
    <name evidence="1" type="ORF">SAMN04488505_1011424</name>
</gene>
<organism evidence="1 2">
    <name type="scientific">Chitinophaga rupis</name>
    <dbReference type="NCBI Taxonomy" id="573321"/>
    <lineage>
        <taxon>Bacteria</taxon>
        <taxon>Pseudomonadati</taxon>
        <taxon>Bacteroidota</taxon>
        <taxon>Chitinophagia</taxon>
        <taxon>Chitinophagales</taxon>
        <taxon>Chitinophagaceae</taxon>
        <taxon>Chitinophaga</taxon>
    </lineage>
</organism>